<organism evidence="1 2">
    <name type="scientific">Trichoderma gamsii</name>
    <dbReference type="NCBI Taxonomy" id="398673"/>
    <lineage>
        <taxon>Eukaryota</taxon>
        <taxon>Fungi</taxon>
        <taxon>Dikarya</taxon>
        <taxon>Ascomycota</taxon>
        <taxon>Pezizomycotina</taxon>
        <taxon>Sordariomycetes</taxon>
        <taxon>Hypocreomycetidae</taxon>
        <taxon>Hypocreales</taxon>
        <taxon>Hypocreaceae</taxon>
        <taxon>Trichoderma</taxon>
    </lineage>
</organism>
<dbReference type="RefSeq" id="XP_018656165.1">
    <property type="nucleotide sequence ID" value="XM_018810632.1"/>
</dbReference>
<comment type="caution">
    <text evidence="1">The sequence shown here is derived from an EMBL/GenBank/DDBJ whole genome shotgun (WGS) entry which is preliminary data.</text>
</comment>
<dbReference type="GeneID" id="29990715"/>
<gene>
    <name evidence="1" type="ORF">TGAM01_v210401</name>
</gene>
<protein>
    <submittedName>
        <fullName evidence="1">Uncharacterized protein</fullName>
    </submittedName>
</protein>
<dbReference type="AlphaFoldDB" id="A0A2P4Z8Y7"/>
<name>A0A2P4Z8Y7_9HYPO</name>
<sequence>MYAGLVAGRRALGVQEYPRPGRAAAVLAPGSRVPAGGQTAVDQLQKWQRYLRYPRLLPEDGGYVGWQIAFQAAAGTLYDLLVIGGQAQGVIDALQQRFPHGGG</sequence>
<evidence type="ECO:0000313" key="2">
    <source>
        <dbReference type="Proteomes" id="UP000054821"/>
    </source>
</evidence>
<reference evidence="1 2" key="1">
    <citation type="journal article" date="2016" name="Genome Announc.">
        <title>Draft Whole-Genome Sequence of Trichoderma gamsii T6085, a Promising Biocontrol Agent of Fusarium Head Blight on Wheat.</title>
        <authorList>
            <person name="Baroncelli R."/>
            <person name="Zapparata A."/>
            <person name="Piaggeschi G."/>
            <person name="Sarrocco S."/>
            <person name="Vannacci G."/>
        </authorList>
    </citation>
    <scope>NUCLEOTIDE SEQUENCE [LARGE SCALE GENOMIC DNA]</scope>
    <source>
        <strain evidence="1 2">T6085</strain>
    </source>
</reference>
<dbReference type="Proteomes" id="UP000054821">
    <property type="component" value="Unassembled WGS sequence"/>
</dbReference>
<evidence type="ECO:0000313" key="1">
    <source>
        <dbReference type="EMBL" id="PON20711.1"/>
    </source>
</evidence>
<dbReference type="EMBL" id="JPDN02000062">
    <property type="protein sequence ID" value="PON20711.1"/>
    <property type="molecule type" value="Genomic_DNA"/>
</dbReference>
<proteinExistence type="predicted"/>
<accession>A0A2P4Z8Y7</accession>
<keyword evidence="2" id="KW-1185">Reference proteome</keyword>